<protein>
    <submittedName>
        <fullName evidence="1">Uncharacterized protein</fullName>
    </submittedName>
</protein>
<keyword evidence="2" id="KW-1185">Reference proteome</keyword>
<sequence length="75" mass="8643">MITLSDAKVARRVDCSPVIIYYVEDMFTIQEDEVKTDLAQCHNEHHFRTANLSWLYGCGFARREAALLDFAHIVP</sequence>
<dbReference type="Proteomes" id="UP000271889">
    <property type="component" value="Unassembled WGS sequence"/>
</dbReference>
<dbReference type="AlphaFoldDB" id="A0A3P7MRJ2"/>
<evidence type="ECO:0000313" key="2">
    <source>
        <dbReference type="Proteomes" id="UP000271889"/>
    </source>
</evidence>
<reference evidence="1 2" key="1">
    <citation type="submission" date="2018-11" db="EMBL/GenBank/DDBJ databases">
        <authorList>
            <consortium name="Pathogen Informatics"/>
        </authorList>
    </citation>
    <scope>NUCLEOTIDE SEQUENCE [LARGE SCALE GENOMIC DNA]</scope>
</reference>
<gene>
    <name evidence="1" type="ORF">CGOC_LOCUS12078</name>
</gene>
<accession>A0A3P7MRJ2</accession>
<name>A0A3P7MRJ2_CYLGO</name>
<proteinExistence type="predicted"/>
<dbReference type="EMBL" id="UYRV01120489">
    <property type="protein sequence ID" value="VDN32324.1"/>
    <property type="molecule type" value="Genomic_DNA"/>
</dbReference>
<organism evidence="1 2">
    <name type="scientific">Cylicostephanus goldi</name>
    <name type="common">Nematode worm</name>
    <dbReference type="NCBI Taxonomy" id="71465"/>
    <lineage>
        <taxon>Eukaryota</taxon>
        <taxon>Metazoa</taxon>
        <taxon>Ecdysozoa</taxon>
        <taxon>Nematoda</taxon>
        <taxon>Chromadorea</taxon>
        <taxon>Rhabditida</taxon>
        <taxon>Rhabditina</taxon>
        <taxon>Rhabditomorpha</taxon>
        <taxon>Strongyloidea</taxon>
        <taxon>Strongylidae</taxon>
        <taxon>Cylicostephanus</taxon>
    </lineage>
</organism>
<evidence type="ECO:0000313" key="1">
    <source>
        <dbReference type="EMBL" id="VDN32324.1"/>
    </source>
</evidence>